<keyword evidence="7" id="KW-0732">Signal</keyword>
<feature type="domain" description="TGF-beta family profile" evidence="8">
    <location>
        <begin position="323"/>
        <end position="494"/>
    </location>
</feature>
<dbReference type="Gene3D" id="2.10.90.10">
    <property type="entry name" value="Cystine-knot cytokines"/>
    <property type="match status" value="1"/>
</dbReference>
<dbReference type="InterPro" id="IPR017948">
    <property type="entry name" value="TGFb_CS"/>
</dbReference>
<keyword evidence="9" id="KW-1185">Reference proteome</keyword>
<evidence type="ECO:0000256" key="2">
    <source>
        <dbReference type="ARBA" id="ARBA00006656"/>
    </source>
</evidence>
<feature type="compositionally biased region" description="Polar residues" evidence="6">
    <location>
        <begin position="295"/>
        <end position="304"/>
    </location>
</feature>
<evidence type="ECO:0000256" key="7">
    <source>
        <dbReference type="SAM" id="SignalP"/>
    </source>
</evidence>
<reference evidence="10" key="1">
    <citation type="submission" date="2025-08" db="UniProtKB">
        <authorList>
            <consortium name="RefSeq"/>
        </authorList>
    </citation>
    <scope>IDENTIFICATION</scope>
</reference>
<dbReference type="GO" id="GO:0005125">
    <property type="term" value="F:cytokine activity"/>
    <property type="evidence" value="ECO:0007669"/>
    <property type="project" value="TreeGrafter"/>
</dbReference>
<dbReference type="PANTHER" id="PTHR11848:SF309">
    <property type="entry name" value="INHIBIN BETA CHAIN"/>
    <property type="match status" value="1"/>
</dbReference>
<dbReference type="AlphaFoldDB" id="A0A9W2ZTM0"/>
<evidence type="ECO:0000313" key="9">
    <source>
        <dbReference type="Proteomes" id="UP001165740"/>
    </source>
</evidence>
<dbReference type="Proteomes" id="UP001165740">
    <property type="component" value="Chromosome 1"/>
</dbReference>
<name>A0A9W2ZTM0_BIOGL</name>
<accession>A0A9W2ZTM0</accession>
<feature type="chain" id="PRO_5040916499" evidence="7">
    <location>
        <begin position="28"/>
        <end position="502"/>
    </location>
</feature>
<comment type="similarity">
    <text evidence="2">Belongs to the TGF-beta family.</text>
</comment>
<dbReference type="GeneID" id="106067470"/>
<keyword evidence="5" id="KW-1015">Disulfide bond</keyword>
<comment type="subcellular location">
    <subcellularLocation>
        <location evidence="1">Secreted</location>
    </subcellularLocation>
</comment>
<dbReference type="GO" id="GO:0008083">
    <property type="term" value="F:growth factor activity"/>
    <property type="evidence" value="ECO:0007669"/>
    <property type="project" value="UniProtKB-KW"/>
</dbReference>
<dbReference type="InterPro" id="IPR015615">
    <property type="entry name" value="TGF-beta-rel"/>
</dbReference>
<dbReference type="PROSITE" id="PS51362">
    <property type="entry name" value="TGF_BETA_2"/>
    <property type="match status" value="1"/>
</dbReference>
<evidence type="ECO:0000313" key="10">
    <source>
        <dbReference type="RefSeq" id="XP_055878325.1"/>
    </source>
</evidence>
<dbReference type="GO" id="GO:0005615">
    <property type="term" value="C:extracellular space"/>
    <property type="evidence" value="ECO:0007669"/>
    <property type="project" value="TreeGrafter"/>
</dbReference>
<evidence type="ECO:0000259" key="8">
    <source>
        <dbReference type="PROSITE" id="PS51362"/>
    </source>
</evidence>
<dbReference type="InterPro" id="IPR001839">
    <property type="entry name" value="TGF-b_C"/>
</dbReference>
<feature type="region of interest" description="Disordered" evidence="6">
    <location>
        <begin position="70"/>
        <end position="90"/>
    </location>
</feature>
<dbReference type="RefSeq" id="XP_055878325.1">
    <property type="nucleotide sequence ID" value="XM_056022350.1"/>
</dbReference>
<dbReference type="SMART" id="SM00204">
    <property type="entry name" value="TGFB"/>
    <property type="match status" value="1"/>
</dbReference>
<dbReference type="SUPFAM" id="SSF57501">
    <property type="entry name" value="Cystine-knot cytokines"/>
    <property type="match status" value="1"/>
</dbReference>
<evidence type="ECO:0000256" key="3">
    <source>
        <dbReference type="ARBA" id="ARBA00022525"/>
    </source>
</evidence>
<feature type="region of interest" description="Disordered" evidence="6">
    <location>
        <begin position="280"/>
        <end position="304"/>
    </location>
</feature>
<dbReference type="PROSITE" id="PS00250">
    <property type="entry name" value="TGF_BETA_1"/>
    <property type="match status" value="1"/>
</dbReference>
<organism evidence="9 10">
    <name type="scientific">Biomphalaria glabrata</name>
    <name type="common">Bloodfluke planorb</name>
    <name type="synonym">Freshwater snail</name>
    <dbReference type="NCBI Taxonomy" id="6526"/>
    <lineage>
        <taxon>Eukaryota</taxon>
        <taxon>Metazoa</taxon>
        <taxon>Spiralia</taxon>
        <taxon>Lophotrochozoa</taxon>
        <taxon>Mollusca</taxon>
        <taxon>Gastropoda</taxon>
        <taxon>Heterobranchia</taxon>
        <taxon>Euthyneura</taxon>
        <taxon>Panpulmonata</taxon>
        <taxon>Hygrophila</taxon>
        <taxon>Lymnaeoidea</taxon>
        <taxon>Planorbidae</taxon>
        <taxon>Biomphalaria</taxon>
    </lineage>
</organism>
<evidence type="ECO:0000256" key="6">
    <source>
        <dbReference type="SAM" id="MobiDB-lite"/>
    </source>
</evidence>
<keyword evidence="4" id="KW-0339">Growth factor</keyword>
<dbReference type="OrthoDB" id="6161404at2759"/>
<evidence type="ECO:0000256" key="4">
    <source>
        <dbReference type="ARBA" id="ARBA00023030"/>
    </source>
</evidence>
<gene>
    <name evidence="10" type="primary">LOC106067470</name>
</gene>
<dbReference type="CDD" id="cd08698">
    <property type="entry name" value="TGF_beta_SF"/>
    <property type="match status" value="1"/>
</dbReference>
<evidence type="ECO:0000256" key="1">
    <source>
        <dbReference type="ARBA" id="ARBA00004613"/>
    </source>
</evidence>
<sequence>MRCPESCSSLPSVTLATLLLTLALSRASPERQKIGSHEVDNLNKTLIAKVNTEKFLEKILSTLKKSNGSQPAFNHTFSPPTTRENSPGHSILNKSTAIIREQKVPVPVFTPGELIIREQKVPAFNPELIYSETTGNFSGKNVLTFRFRPEIIKGGKPVLRINLFLYVSKKDNKESGTESFPSTFPTSRNLGNVKTNSREKGKKIKILIFLVTASGNRIQKLAELKKSINRSQWEKLGLPVSLISKVAEANSNNTLYLRVECKKCNKKTQLSIPTKCIRRHRLRKNKKDKREPRSNKNCSHSSAATADVHKPFIVVESSDAISRNKRNAKPEPACEDVGVNKTGITTPGCCKQIKTFVQFADLNLSNAIVSPTGFYLVTCTGECTTASPVKTRSQYRRSEDINLNVRSSLAKGYHRILRHLYHRHRYSPGHPLPRHPHHQSRSWYNEKWTRSLSPSANTCEPVQTEELILLHFTQDQTLVRSHIPNFLVTKCGCKGDRSTNSK</sequence>
<protein>
    <submittedName>
        <fullName evidence="10">Uncharacterized protein LOC106067470 isoform X1</fullName>
    </submittedName>
</protein>
<proteinExistence type="inferred from homology"/>
<dbReference type="OMA" id="ETTRCAS"/>
<feature type="signal peptide" evidence="7">
    <location>
        <begin position="1"/>
        <end position="27"/>
    </location>
</feature>
<keyword evidence="3" id="KW-0964">Secreted</keyword>
<dbReference type="PANTHER" id="PTHR11848">
    <property type="entry name" value="TGF-BETA FAMILY"/>
    <property type="match status" value="1"/>
</dbReference>
<dbReference type="InterPro" id="IPR029034">
    <property type="entry name" value="Cystine-knot_cytokine"/>
</dbReference>
<evidence type="ECO:0000256" key="5">
    <source>
        <dbReference type="ARBA" id="ARBA00023157"/>
    </source>
</evidence>